<accession>A0ABN9VER3</accession>
<evidence type="ECO:0000313" key="4">
    <source>
        <dbReference type="Proteomes" id="UP001189429"/>
    </source>
</evidence>
<proteinExistence type="predicted"/>
<evidence type="ECO:0008006" key="5">
    <source>
        <dbReference type="Google" id="ProtNLM"/>
    </source>
</evidence>
<comment type="caution">
    <text evidence="3">The sequence shown here is derived from an EMBL/GenBank/DDBJ whole genome shotgun (WGS) entry which is preliminary data.</text>
</comment>
<dbReference type="Proteomes" id="UP001189429">
    <property type="component" value="Unassembled WGS sequence"/>
</dbReference>
<feature type="coiled-coil region" evidence="1">
    <location>
        <begin position="289"/>
        <end position="362"/>
    </location>
</feature>
<protein>
    <recommendedName>
        <fullName evidence="5">Phosphoglycerate kinase</fullName>
    </recommendedName>
</protein>
<organism evidence="3 4">
    <name type="scientific">Prorocentrum cordatum</name>
    <dbReference type="NCBI Taxonomy" id="2364126"/>
    <lineage>
        <taxon>Eukaryota</taxon>
        <taxon>Sar</taxon>
        <taxon>Alveolata</taxon>
        <taxon>Dinophyceae</taxon>
        <taxon>Prorocentrales</taxon>
        <taxon>Prorocentraceae</taxon>
        <taxon>Prorocentrum</taxon>
    </lineage>
</organism>
<sequence>MGEGQAVRCTVLERTGWAVANSQRVGKHGAKEVSALLAENGGLEEELENVRERHLELLQLGGGPPHCDGRDGGAAPAALRRAATGGAITHGRSVAPAAALRRAATDGGRSPPGEREPAAVPSEAPAQAVARLRRELGRPRCVVCVIGGTALRDPASEKLVEGLAKGLMAELGPEAAFVTGGMPGVQALFAESCSGDPRLWNLVPFGDESACPAGRDVHAGEDLQRRQQVFGELGDVYVAVEGGQRVALEARAAAARGARVVPLARTGGASSGLFGFPEEALRRPPGAKVTRLRRELELRQERLKTQRAQLEQQGRALDARAAELRWMRGAIADVRCQLGAELLQARRQAEELRAELDELLANTFYSTPTPEGIRRLGTAPVALPMPMPESAVRRAGTFPVDRSSEIVQRSAAEVLAAKQAAADAAERAAERLAAEALPERAAAEKDAAGAFGAEALGQQLELEEAALEEALRLEERLRDQLREAELQEIHERAADDCHLRKLHWELEWATRNMGQRQLGQFEH</sequence>
<dbReference type="EMBL" id="CAUYUJ010016971">
    <property type="protein sequence ID" value="CAK0870523.1"/>
    <property type="molecule type" value="Genomic_DNA"/>
</dbReference>
<keyword evidence="4" id="KW-1185">Reference proteome</keyword>
<name>A0ABN9VER3_9DINO</name>
<feature type="coiled-coil region" evidence="1">
    <location>
        <begin position="415"/>
        <end position="487"/>
    </location>
</feature>
<evidence type="ECO:0000313" key="3">
    <source>
        <dbReference type="EMBL" id="CAK0870523.1"/>
    </source>
</evidence>
<evidence type="ECO:0000256" key="1">
    <source>
        <dbReference type="SAM" id="Coils"/>
    </source>
</evidence>
<gene>
    <name evidence="3" type="ORF">PCOR1329_LOCUS56606</name>
</gene>
<feature type="coiled-coil region" evidence="1">
    <location>
        <begin position="33"/>
        <end position="60"/>
    </location>
</feature>
<reference evidence="3" key="1">
    <citation type="submission" date="2023-10" db="EMBL/GenBank/DDBJ databases">
        <authorList>
            <person name="Chen Y."/>
            <person name="Shah S."/>
            <person name="Dougan E. K."/>
            <person name="Thang M."/>
            <person name="Chan C."/>
        </authorList>
    </citation>
    <scope>NUCLEOTIDE SEQUENCE [LARGE SCALE GENOMIC DNA]</scope>
</reference>
<keyword evidence="1" id="KW-0175">Coiled coil</keyword>
<evidence type="ECO:0000256" key="2">
    <source>
        <dbReference type="SAM" id="MobiDB-lite"/>
    </source>
</evidence>
<feature type="region of interest" description="Disordered" evidence="2">
    <location>
        <begin position="93"/>
        <end position="125"/>
    </location>
</feature>